<protein>
    <submittedName>
        <fullName evidence="1">Uncharacterized protein</fullName>
    </submittedName>
</protein>
<keyword evidence="2" id="KW-1185">Reference proteome</keyword>
<evidence type="ECO:0000313" key="1">
    <source>
        <dbReference type="EMBL" id="GFT81550.1"/>
    </source>
</evidence>
<proteinExistence type="predicted"/>
<reference evidence="1" key="1">
    <citation type="submission" date="2020-08" db="EMBL/GenBank/DDBJ databases">
        <title>Multicomponent nature underlies the extraordinary mechanical properties of spider dragline silk.</title>
        <authorList>
            <person name="Kono N."/>
            <person name="Nakamura H."/>
            <person name="Mori M."/>
            <person name="Yoshida Y."/>
            <person name="Ohtoshi R."/>
            <person name="Malay A.D."/>
            <person name="Moran D.A.P."/>
            <person name="Tomita M."/>
            <person name="Numata K."/>
            <person name="Arakawa K."/>
        </authorList>
    </citation>
    <scope>NUCLEOTIDE SEQUENCE</scope>
</reference>
<accession>A0A8X6PRC6</accession>
<comment type="caution">
    <text evidence="1">The sequence shown here is derived from an EMBL/GenBank/DDBJ whole genome shotgun (WGS) entry which is preliminary data.</text>
</comment>
<dbReference type="EMBL" id="BMAW01023183">
    <property type="protein sequence ID" value="GFT81550.1"/>
    <property type="molecule type" value="Genomic_DNA"/>
</dbReference>
<gene>
    <name evidence="1" type="ORF">NPIL_133191</name>
</gene>
<dbReference type="Proteomes" id="UP000887013">
    <property type="component" value="Unassembled WGS sequence"/>
</dbReference>
<name>A0A8X6PRC6_NEPPI</name>
<dbReference type="AlphaFoldDB" id="A0A8X6PRC6"/>
<organism evidence="1 2">
    <name type="scientific">Nephila pilipes</name>
    <name type="common">Giant wood spider</name>
    <name type="synonym">Nephila maculata</name>
    <dbReference type="NCBI Taxonomy" id="299642"/>
    <lineage>
        <taxon>Eukaryota</taxon>
        <taxon>Metazoa</taxon>
        <taxon>Ecdysozoa</taxon>
        <taxon>Arthropoda</taxon>
        <taxon>Chelicerata</taxon>
        <taxon>Arachnida</taxon>
        <taxon>Araneae</taxon>
        <taxon>Araneomorphae</taxon>
        <taxon>Entelegynae</taxon>
        <taxon>Araneoidea</taxon>
        <taxon>Nephilidae</taxon>
        <taxon>Nephila</taxon>
    </lineage>
</organism>
<evidence type="ECO:0000313" key="2">
    <source>
        <dbReference type="Proteomes" id="UP000887013"/>
    </source>
</evidence>
<sequence length="102" mass="12025">MFRVGSASSDVSKRGSTCSRLLWPPCHFCQYFCRQQDTLDSTIEQDMFQPIGTPRPTFMSSVRRGHWSKWAFCWRPLELYSFRVSTNVVLRIRVVFCFDVVF</sequence>